<name>A0ACB9CU16_CICIN</name>
<evidence type="ECO:0000313" key="2">
    <source>
        <dbReference type="Proteomes" id="UP001055811"/>
    </source>
</evidence>
<proteinExistence type="predicted"/>
<dbReference type="Proteomes" id="UP001055811">
    <property type="component" value="Linkage Group LG05"/>
</dbReference>
<accession>A0ACB9CU16</accession>
<sequence length="169" mass="19297">MDASSFFVLDVRKDEDQSLSPVNEQLKYHRSFPHVFSIFLRLIHVRIKGRPREEYWTSQLSPKVLSATPQLRFGTRVGLMLSLHREYEKKKNYFDIYAKMNDDLAGFARVLSIDSNAPTCIGHTNTINKLVGSPLSLFWQASFISPTPLLGPTFVLVGPSKEQKNRQIA</sequence>
<organism evidence="1 2">
    <name type="scientific">Cichorium intybus</name>
    <name type="common">Chicory</name>
    <dbReference type="NCBI Taxonomy" id="13427"/>
    <lineage>
        <taxon>Eukaryota</taxon>
        <taxon>Viridiplantae</taxon>
        <taxon>Streptophyta</taxon>
        <taxon>Embryophyta</taxon>
        <taxon>Tracheophyta</taxon>
        <taxon>Spermatophyta</taxon>
        <taxon>Magnoliopsida</taxon>
        <taxon>eudicotyledons</taxon>
        <taxon>Gunneridae</taxon>
        <taxon>Pentapetalae</taxon>
        <taxon>asterids</taxon>
        <taxon>campanulids</taxon>
        <taxon>Asterales</taxon>
        <taxon>Asteraceae</taxon>
        <taxon>Cichorioideae</taxon>
        <taxon>Cichorieae</taxon>
        <taxon>Cichoriinae</taxon>
        <taxon>Cichorium</taxon>
    </lineage>
</organism>
<reference evidence="1 2" key="2">
    <citation type="journal article" date="2022" name="Mol. Ecol. Resour.">
        <title>The genomes of chicory, endive, great burdock and yacon provide insights into Asteraceae paleo-polyploidization history and plant inulin production.</title>
        <authorList>
            <person name="Fan W."/>
            <person name="Wang S."/>
            <person name="Wang H."/>
            <person name="Wang A."/>
            <person name="Jiang F."/>
            <person name="Liu H."/>
            <person name="Zhao H."/>
            <person name="Xu D."/>
            <person name="Zhang Y."/>
        </authorList>
    </citation>
    <scope>NUCLEOTIDE SEQUENCE [LARGE SCALE GENOMIC DNA]</scope>
    <source>
        <strain evidence="2">cv. Punajuju</strain>
        <tissue evidence="1">Leaves</tissue>
    </source>
</reference>
<reference evidence="2" key="1">
    <citation type="journal article" date="2022" name="Mol. Ecol. Resour.">
        <title>The genomes of chicory, endive, great burdock and yacon provide insights into Asteraceae palaeo-polyploidization history and plant inulin production.</title>
        <authorList>
            <person name="Fan W."/>
            <person name="Wang S."/>
            <person name="Wang H."/>
            <person name="Wang A."/>
            <person name="Jiang F."/>
            <person name="Liu H."/>
            <person name="Zhao H."/>
            <person name="Xu D."/>
            <person name="Zhang Y."/>
        </authorList>
    </citation>
    <scope>NUCLEOTIDE SEQUENCE [LARGE SCALE GENOMIC DNA]</scope>
    <source>
        <strain evidence="2">cv. Punajuju</strain>
    </source>
</reference>
<protein>
    <submittedName>
        <fullName evidence="1">Uncharacterized protein</fullName>
    </submittedName>
</protein>
<dbReference type="EMBL" id="CM042013">
    <property type="protein sequence ID" value="KAI3737683.1"/>
    <property type="molecule type" value="Genomic_DNA"/>
</dbReference>
<comment type="caution">
    <text evidence="1">The sequence shown here is derived from an EMBL/GenBank/DDBJ whole genome shotgun (WGS) entry which is preliminary data.</text>
</comment>
<gene>
    <name evidence="1" type="ORF">L2E82_27693</name>
</gene>
<evidence type="ECO:0000313" key="1">
    <source>
        <dbReference type="EMBL" id="KAI3737683.1"/>
    </source>
</evidence>
<keyword evidence="2" id="KW-1185">Reference proteome</keyword>